<dbReference type="InterPro" id="IPR017452">
    <property type="entry name" value="GPCR_Rhodpsn_7TM"/>
</dbReference>
<dbReference type="Proteomes" id="UP000663844">
    <property type="component" value="Unassembled WGS sequence"/>
</dbReference>
<dbReference type="InterPro" id="IPR002172">
    <property type="entry name" value="LDrepeatLR_classA_rpt"/>
</dbReference>
<keyword evidence="6" id="KW-0245">EGF-like domain</keyword>
<feature type="disulfide bond" evidence="6">
    <location>
        <begin position="983"/>
        <end position="992"/>
    </location>
</feature>
<dbReference type="InterPro" id="IPR036055">
    <property type="entry name" value="LDL_receptor-like_sf"/>
</dbReference>
<feature type="domain" description="G-protein coupled receptors family 1 profile" evidence="11">
    <location>
        <begin position="1240"/>
        <end position="1502"/>
    </location>
</feature>
<dbReference type="EMBL" id="CAJOBB010000733">
    <property type="protein sequence ID" value="CAF3740256.1"/>
    <property type="molecule type" value="Genomic_DNA"/>
</dbReference>
<feature type="domain" description="EGF-like" evidence="10">
    <location>
        <begin position="948"/>
        <end position="993"/>
    </location>
</feature>
<dbReference type="EMBL" id="CAJNOE010000041">
    <property type="protein sequence ID" value="CAF0793474.1"/>
    <property type="molecule type" value="Genomic_DNA"/>
</dbReference>
<dbReference type="PROSITE" id="PS01186">
    <property type="entry name" value="EGF_2"/>
    <property type="match status" value="2"/>
</dbReference>
<dbReference type="InterPro" id="IPR000276">
    <property type="entry name" value="GPCR_Rhodpsn"/>
</dbReference>
<feature type="disulfide bond" evidence="6">
    <location>
        <begin position="900"/>
        <end position="909"/>
    </location>
</feature>
<protein>
    <submittedName>
        <fullName evidence="13">Uncharacterized protein</fullName>
    </submittedName>
</protein>
<dbReference type="EMBL" id="CAJNOG010000055">
    <property type="protein sequence ID" value="CAF0855803.1"/>
    <property type="molecule type" value="Genomic_DNA"/>
</dbReference>
<dbReference type="PROSITE" id="PS50068">
    <property type="entry name" value="LDLRA_2"/>
    <property type="match status" value="1"/>
</dbReference>
<feature type="transmembrane region" description="Helical" evidence="8">
    <location>
        <begin position="1345"/>
        <end position="1363"/>
    </location>
</feature>
<dbReference type="PROSITE" id="PS50262">
    <property type="entry name" value="G_PROTEIN_RECEP_F1_2"/>
    <property type="match status" value="1"/>
</dbReference>
<dbReference type="SMART" id="SM00181">
    <property type="entry name" value="EGF"/>
    <property type="match status" value="4"/>
</dbReference>
<evidence type="ECO:0000256" key="9">
    <source>
        <dbReference type="SAM" id="SignalP"/>
    </source>
</evidence>
<evidence type="ECO:0000313" key="12">
    <source>
        <dbReference type="EMBL" id="CAF0793474.1"/>
    </source>
</evidence>
<gene>
    <name evidence="12" type="ORF">IZO911_LOCUS6530</name>
    <name evidence="13" type="ORF">JYZ213_LOCUS8153</name>
    <name evidence="15" type="ORF">KXQ929_LOCUS13613</name>
    <name evidence="14" type="ORF">OXD698_LOCUS13581</name>
</gene>
<comment type="subcellular location">
    <subcellularLocation>
        <location evidence="1">Membrane</location>
    </subcellularLocation>
</comment>
<dbReference type="GO" id="GO:0016020">
    <property type="term" value="C:membrane"/>
    <property type="evidence" value="ECO:0007669"/>
    <property type="project" value="UniProtKB-SubCell"/>
</dbReference>
<comment type="caution">
    <text evidence="6">Lacks conserved residue(s) required for the propagation of feature annotation.</text>
</comment>
<name>A0A813WUT6_9BILA</name>
<feature type="transmembrane region" description="Helical" evidence="8">
    <location>
        <begin position="1226"/>
        <end position="1249"/>
    </location>
</feature>
<evidence type="ECO:0000256" key="2">
    <source>
        <dbReference type="ARBA" id="ARBA00022692"/>
    </source>
</evidence>
<dbReference type="PANTHER" id="PTHR24033">
    <property type="entry name" value="EGF-LIKE DOMAIN-CONTAINING PROTEIN"/>
    <property type="match status" value="1"/>
</dbReference>
<accession>A0A813WUT6</accession>
<keyword evidence="2 8" id="KW-0812">Transmembrane</keyword>
<dbReference type="PROSITE" id="PS00022">
    <property type="entry name" value="EGF_1"/>
    <property type="match status" value="2"/>
</dbReference>
<comment type="caution">
    <text evidence="13">The sequence shown here is derived from an EMBL/GenBank/DDBJ whole genome shotgun (WGS) entry which is preliminary data.</text>
</comment>
<dbReference type="PROSITE" id="PS50026">
    <property type="entry name" value="EGF_3"/>
    <property type="match status" value="2"/>
</dbReference>
<keyword evidence="9" id="KW-0732">Signal</keyword>
<feature type="transmembrane region" description="Helical" evidence="8">
    <location>
        <begin position="1400"/>
        <end position="1421"/>
    </location>
</feature>
<dbReference type="Gene3D" id="4.10.400.10">
    <property type="entry name" value="Low-density Lipoprotein Receptor"/>
    <property type="match status" value="1"/>
</dbReference>
<sequence length="1532" mass="178046">MFYTICLFYSILLHWTIATPHINLYYTDKIIEHDDDVLQHNCIYIPLFWQPRDGDHEAISYCMSELPSKFNILEDDFLPKFTFAELSRENITSQQLYLWSAPIDVVEHYEFYLNQSLTSPDHTLAKEIFYNCTLPRFGPMCQYELPYDKLDSVPLHEFNLYLGGFHNRDSTNLTCYIYIPCDRGPFPSCLDWTEVCDGKFDCLNGNFDEEYCSQSEITEYKDNEFRVDAEQSVLQSLYSQDYSSTENLFDSVSDYTEWSRKYDGCIGSEPSLKCEDHICKNIPLTSSCSTQRQKRLLEAIFSIKNQNVSDHCWSAFKCIIISNGLISICNDFCNGENCIEIIKNECPDMFYFPAVPVLFGHIYLAYEKNDSKIFNNGTFQYPYVCYNNSRYDNYFVGRPKLSFKNTVCYRDYYHSPLSIEIKFSIENYLFTVHKLLIRYNQALTNTSTSDCPRGDDENSLVIYTNSLIAEEMSTCDDKINVLSETLLYTRKNISFQTICDGYTELYPVIIDRRNETDETECQQWPCDNIYTHCDGFYNCWNGADELGCNFSPLLNCPLHNHICVSPITNQFMCLPITKANDDKIDCLGAIDEQRLCRVKCSHPHILGFANFYCIYQNSGKCIDSKNLCNRQNDCDNGDDEQFCRKKNTAVSGSLDWWLENAFPTDVENFLLESSTSRPKPSIVRFTLNDKSHPIKSSRTYPTNTRSILPPILIMPPQRQYRCFRGLDLNVWLNKKIGISSGTCLCPPSYYGDQCQYQNQRVSVTSAFRTLSDSWETPFVIIISLIDNSDERISHSYEQFTYLFIRDCELKFNNYFIYSTRPKNQTKKYAIHIDIYEQISLSYRASFLFPITRPFLPVHHRTFIIDIPRDNNVQTCSSRYCVHGKCIKYSNNQQANSFCQCEPGWSGRLCTISHNCTCSSDSLCIGISANKRSICVCRIHTFGTRCFITNSICQNNDSSTCNNHGKCVPSDEYRTSQRPFTCICSKGFSGDQCEIEENKIILSFNKDIKLSQSLFIHFIEVRNKDTPLRITTHQTIPFIQHDSLIIKWSRPFHIVFIELSKQNYYLTSVEKIYNQSSTITKLIQSSDRCYHISELFNETIFKFHLLRRIKYYHLPCQNSSLNLSCFYDDIHLCLCYDHLETRLTNCFEFNHKMTFDCSGENECINAGQCFQETVRCHKRSMCVCPLCFYGRYCQFTTSGFGLSLDSILGYHIRPHTTITHQSNIVKVSIALTVIFILAGFINGILAMITFNNKKICEVGCGLYLLGSSITTLLITILFGLKFWILILAQMAVISNELFLKIQCISLEFLLRICLNMDQWLNACVACERAITIIKGTRFVKRKSRQAAKLIIVTLLIFNITTLIYDPIYRQLLEEKNNDNDDEKRIWCIVDYSPSLQIFNSIMHIFQFFAPFMINLISAIILITKKSQQQSNVHTKRNFREILREQFRQHKHLLIAPVLLVILAIPRLIITFTSKCMQSSNESWLFLIGYFITFIPPMLTFVIFILPSKFYKKEFKTTITQYRTNVTKRLQRLV</sequence>
<evidence type="ECO:0000256" key="5">
    <source>
        <dbReference type="ARBA" id="ARBA00023157"/>
    </source>
</evidence>
<dbReference type="GO" id="GO:0004930">
    <property type="term" value="F:G protein-coupled receptor activity"/>
    <property type="evidence" value="ECO:0007669"/>
    <property type="project" value="InterPro"/>
</dbReference>
<dbReference type="InterPro" id="IPR000742">
    <property type="entry name" value="EGF"/>
</dbReference>
<evidence type="ECO:0000256" key="1">
    <source>
        <dbReference type="ARBA" id="ARBA00004370"/>
    </source>
</evidence>
<keyword evidence="3 8" id="KW-1133">Transmembrane helix</keyword>
<dbReference type="Proteomes" id="UP000663860">
    <property type="component" value="Unassembled WGS sequence"/>
</dbReference>
<feature type="transmembrane region" description="Helical" evidence="8">
    <location>
        <begin position="1451"/>
        <end position="1470"/>
    </location>
</feature>
<evidence type="ECO:0000313" key="15">
    <source>
        <dbReference type="EMBL" id="CAF3740256.1"/>
    </source>
</evidence>
<evidence type="ECO:0000313" key="13">
    <source>
        <dbReference type="EMBL" id="CAF0855803.1"/>
    </source>
</evidence>
<dbReference type="SMART" id="SM00192">
    <property type="entry name" value="LDLa"/>
    <property type="match status" value="4"/>
</dbReference>
<feature type="transmembrane region" description="Helical" evidence="8">
    <location>
        <begin position="1261"/>
        <end position="1284"/>
    </location>
</feature>
<dbReference type="PROSITE" id="PS01209">
    <property type="entry name" value="LDLRA_1"/>
    <property type="match status" value="1"/>
</dbReference>
<feature type="domain" description="EGF-like" evidence="10">
    <location>
        <begin position="871"/>
        <end position="910"/>
    </location>
</feature>
<feature type="disulfide bond" evidence="6">
    <location>
        <begin position="875"/>
        <end position="885"/>
    </location>
</feature>
<dbReference type="EMBL" id="CAJOAZ010000830">
    <property type="protein sequence ID" value="CAF3720103.1"/>
    <property type="molecule type" value="Genomic_DNA"/>
</dbReference>
<evidence type="ECO:0000256" key="8">
    <source>
        <dbReference type="SAM" id="Phobius"/>
    </source>
</evidence>
<feature type="signal peptide" evidence="9">
    <location>
        <begin position="1"/>
        <end position="18"/>
    </location>
</feature>
<dbReference type="Proteomes" id="UP000663868">
    <property type="component" value="Unassembled WGS sequence"/>
</dbReference>
<dbReference type="InterPro" id="IPR051830">
    <property type="entry name" value="NOTCH_homolog"/>
</dbReference>
<evidence type="ECO:0000256" key="6">
    <source>
        <dbReference type="PROSITE-ProRule" id="PRU00076"/>
    </source>
</evidence>
<evidence type="ECO:0000256" key="4">
    <source>
        <dbReference type="ARBA" id="ARBA00023136"/>
    </source>
</evidence>
<feature type="disulfide bond" evidence="7">
    <location>
        <begin position="628"/>
        <end position="643"/>
    </location>
</feature>
<keyword evidence="5 6" id="KW-1015">Disulfide bond</keyword>
<evidence type="ECO:0000259" key="11">
    <source>
        <dbReference type="PROSITE" id="PS50262"/>
    </source>
</evidence>
<dbReference type="CDD" id="cd00112">
    <property type="entry name" value="LDLa"/>
    <property type="match status" value="1"/>
</dbReference>
<reference evidence="13" key="1">
    <citation type="submission" date="2021-02" db="EMBL/GenBank/DDBJ databases">
        <authorList>
            <person name="Nowell W R."/>
        </authorList>
    </citation>
    <scope>NUCLEOTIDE SEQUENCE</scope>
</reference>
<proteinExistence type="predicted"/>
<evidence type="ECO:0000256" key="3">
    <source>
        <dbReference type="ARBA" id="ARBA00022989"/>
    </source>
</evidence>
<dbReference type="Pfam" id="PF00001">
    <property type="entry name" value="7tm_1"/>
    <property type="match status" value="1"/>
</dbReference>
<evidence type="ECO:0000256" key="7">
    <source>
        <dbReference type="PROSITE-ProRule" id="PRU00124"/>
    </source>
</evidence>
<dbReference type="InterPro" id="IPR023415">
    <property type="entry name" value="LDLR_class-A_CS"/>
</dbReference>
<dbReference type="SUPFAM" id="SSF57196">
    <property type="entry name" value="EGF/Laminin"/>
    <property type="match status" value="1"/>
</dbReference>
<evidence type="ECO:0000313" key="16">
    <source>
        <dbReference type="Proteomes" id="UP000663845"/>
    </source>
</evidence>
<dbReference type="Pfam" id="PF00008">
    <property type="entry name" value="EGF"/>
    <property type="match status" value="1"/>
</dbReference>
<keyword evidence="4 8" id="KW-0472">Membrane</keyword>
<evidence type="ECO:0000259" key="10">
    <source>
        <dbReference type="PROSITE" id="PS50026"/>
    </source>
</evidence>
<dbReference type="PANTHER" id="PTHR24033:SF151">
    <property type="entry name" value="NOTCH 2"/>
    <property type="match status" value="1"/>
</dbReference>
<dbReference type="SUPFAM" id="SSF81321">
    <property type="entry name" value="Family A G protein-coupled receptor-like"/>
    <property type="match status" value="1"/>
</dbReference>
<dbReference type="Proteomes" id="UP000663845">
    <property type="component" value="Unassembled WGS sequence"/>
</dbReference>
<feature type="chain" id="PRO_5036409568" evidence="9">
    <location>
        <begin position="19"/>
        <end position="1532"/>
    </location>
</feature>
<feature type="transmembrane region" description="Helical" evidence="8">
    <location>
        <begin position="1482"/>
        <end position="1504"/>
    </location>
</feature>
<dbReference type="PRINTS" id="PR00261">
    <property type="entry name" value="LDLRECEPTOR"/>
</dbReference>
<evidence type="ECO:0000313" key="14">
    <source>
        <dbReference type="EMBL" id="CAF3720103.1"/>
    </source>
</evidence>
<dbReference type="Gene3D" id="2.10.25.10">
    <property type="entry name" value="Laminin"/>
    <property type="match status" value="2"/>
</dbReference>
<dbReference type="Gene3D" id="1.20.1070.10">
    <property type="entry name" value="Rhodopsin 7-helix transmembrane proteins"/>
    <property type="match status" value="1"/>
</dbReference>
<organism evidence="13 16">
    <name type="scientific">Adineta steineri</name>
    <dbReference type="NCBI Taxonomy" id="433720"/>
    <lineage>
        <taxon>Eukaryota</taxon>
        <taxon>Metazoa</taxon>
        <taxon>Spiralia</taxon>
        <taxon>Gnathifera</taxon>
        <taxon>Rotifera</taxon>
        <taxon>Eurotatoria</taxon>
        <taxon>Bdelloidea</taxon>
        <taxon>Adinetida</taxon>
        <taxon>Adinetidae</taxon>
        <taxon>Adineta</taxon>
    </lineage>
</organism>